<organism evidence="2 3">
    <name type="scientific">Streptacidiphilus pinicola</name>
    <dbReference type="NCBI Taxonomy" id="2219663"/>
    <lineage>
        <taxon>Bacteria</taxon>
        <taxon>Bacillati</taxon>
        <taxon>Actinomycetota</taxon>
        <taxon>Actinomycetes</taxon>
        <taxon>Kitasatosporales</taxon>
        <taxon>Streptomycetaceae</taxon>
        <taxon>Streptacidiphilus</taxon>
    </lineage>
</organism>
<feature type="transmembrane region" description="Helical" evidence="1">
    <location>
        <begin position="41"/>
        <end position="61"/>
    </location>
</feature>
<evidence type="ECO:0000313" key="3">
    <source>
        <dbReference type="Proteomes" id="UP000248889"/>
    </source>
</evidence>
<comment type="caution">
    <text evidence="2">The sequence shown here is derived from an EMBL/GenBank/DDBJ whole genome shotgun (WGS) entry which is preliminary data.</text>
</comment>
<gene>
    <name evidence="2" type="ORF">DN069_14095</name>
</gene>
<dbReference type="EMBL" id="QKYN01000054">
    <property type="protein sequence ID" value="RAG84951.1"/>
    <property type="molecule type" value="Genomic_DNA"/>
</dbReference>
<feature type="transmembrane region" description="Helical" evidence="1">
    <location>
        <begin position="73"/>
        <end position="95"/>
    </location>
</feature>
<feature type="transmembrane region" description="Helical" evidence="1">
    <location>
        <begin position="107"/>
        <end position="127"/>
    </location>
</feature>
<keyword evidence="3" id="KW-1185">Reference proteome</keyword>
<keyword evidence="1" id="KW-1133">Transmembrane helix</keyword>
<reference evidence="2 3" key="1">
    <citation type="submission" date="2018-06" db="EMBL/GenBank/DDBJ databases">
        <title>Streptacidiphilus pinicola sp. nov., isolated from pine grove soil.</title>
        <authorList>
            <person name="Roh S.G."/>
            <person name="Park S."/>
            <person name="Kim M.-K."/>
            <person name="Yun B.-R."/>
            <person name="Park J."/>
            <person name="Kim M.J."/>
            <person name="Kim Y.S."/>
            <person name="Kim S.B."/>
        </authorList>
    </citation>
    <scope>NUCLEOTIDE SEQUENCE [LARGE SCALE GENOMIC DNA]</scope>
    <source>
        <strain evidence="2 3">MMS16-CNU450</strain>
    </source>
</reference>
<accession>A0A2X0INR5</accession>
<dbReference type="RefSeq" id="WP_111501312.1">
    <property type="nucleotide sequence ID" value="NZ_QKYN01000054.1"/>
</dbReference>
<keyword evidence="1" id="KW-0472">Membrane</keyword>
<keyword evidence="1" id="KW-0812">Transmembrane</keyword>
<evidence type="ECO:0000256" key="1">
    <source>
        <dbReference type="SAM" id="Phobius"/>
    </source>
</evidence>
<name>A0A2X0INR5_9ACTN</name>
<dbReference type="Proteomes" id="UP000248889">
    <property type="component" value="Unassembled WGS sequence"/>
</dbReference>
<sequence length="156" mass="16211">MVFLPASMLPRSGTRFLMFTGAVLWIPAGTALVVSSPLGRFTAIGAFIGLGGCAVLFLWWALRPRRFGRARRLQNVGALLTVATAALVELALILAARLSPDDPLGSYLPALPLAGAGLACLAARIVVGVKARAAAQEEPAAPGAPQVGPDSHRYRA</sequence>
<proteinExistence type="predicted"/>
<protein>
    <submittedName>
        <fullName evidence="2">Uncharacterized protein</fullName>
    </submittedName>
</protein>
<dbReference type="AlphaFoldDB" id="A0A2X0INR5"/>
<evidence type="ECO:0000313" key="2">
    <source>
        <dbReference type="EMBL" id="RAG84951.1"/>
    </source>
</evidence>